<organism evidence="14 15">
    <name type="scientific">Pycnoporus cinnabarinus</name>
    <name type="common">Cinnabar-red polypore</name>
    <name type="synonym">Trametes cinnabarina</name>
    <dbReference type="NCBI Taxonomy" id="5643"/>
    <lineage>
        <taxon>Eukaryota</taxon>
        <taxon>Fungi</taxon>
        <taxon>Dikarya</taxon>
        <taxon>Basidiomycota</taxon>
        <taxon>Agaricomycotina</taxon>
        <taxon>Agaricomycetes</taxon>
        <taxon>Polyporales</taxon>
        <taxon>Polyporaceae</taxon>
        <taxon>Trametes</taxon>
    </lineage>
</organism>
<evidence type="ECO:0000256" key="2">
    <source>
        <dbReference type="ARBA" id="ARBA00022527"/>
    </source>
</evidence>
<dbReference type="PROSITE" id="PS50011">
    <property type="entry name" value="PROTEIN_KINASE_DOM"/>
    <property type="match status" value="1"/>
</dbReference>
<feature type="region of interest" description="Disordered" evidence="12">
    <location>
        <begin position="259"/>
        <end position="334"/>
    </location>
</feature>
<proteinExistence type="inferred from homology"/>
<feature type="compositionally biased region" description="Pro residues" evidence="12">
    <location>
        <begin position="1"/>
        <end position="12"/>
    </location>
</feature>
<feature type="binding site" evidence="11">
    <location>
        <position position="440"/>
    </location>
    <ligand>
        <name>ATP</name>
        <dbReference type="ChEBI" id="CHEBI:30616"/>
    </ligand>
</feature>
<accession>A0A060SE85</accession>
<dbReference type="GO" id="GO:0035556">
    <property type="term" value="P:intracellular signal transduction"/>
    <property type="evidence" value="ECO:0007669"/>
    <property type="project" value="TreeGrafter"/>
</dbReference>
<evidence type="ECO:0000256" key="5">
    <source>
        <dbReference type="ARBA" id="ARBA00022741"/>
    </source>
</evidence>
<dbReference type="FunFam" id="3.30.200.20:FF:000192">
    <property type="entry name" value="Serine/threonine-protein kinase cot-1"/>
    <property type="match status" value="1"/>
</dbReference>
<evidence type="ECO:0000259" key="13">
    <source>
        <dbReference type="PROSITE" id="PS50011"/>
    </source>
</evidence>
<feature type="compositionally biased region" description="Low complexity" evidence="12">
    <location>
        <begin position="271"/>
        <end position="289"/>
    </location>
</feature>
<dbReference type="GO" id="GO:0004674">
    <property type="term" value="F:protein serine/threonine kinase activity"/>
    <property type="evidence" value="ECO:0007669"/>
    <property type="project" value="UniProtKB-KW"/>
</dbReference>
<evidence type="ECO:0000256" key="4">
    <source>
        <dbReference type="ARBA" id="ARBA00022679"/>
    </source>
</evidence>
<dbReference type="EC" id="2.7.11.1" evidence="1"/>
<dbReference type="PANTHER" id="PTHR24356">
    <property type="entry name" value="SERINE/THREONINE-PROTEIN KINASE"/>
    <property type="match status" value="1"/>
</dbReference>
<evidence type="ECO:0000256" key="7">
    <source>
        <dbReference type="ARBA" id="ARBA00022840"/>
    </source>
</evidence>
<protein>
    <recommendedName>
        <fullName evidence="1">non-specific serine/threonine protein kinase</fullName>
        <ecNumber evidence="1">2.7.11.1</ecNumber>
    </recommendedName>
</protein>
<dbReference type="CDD" id="cd21742">
    <property type="entry name" value="MobB_NDR_LATS-like"/>
    <property type="match status" value="1"/>
</dbReference>
<dbReference type="STRING" id="5643.A0A060SE85"/>
<dbReference type="InterPro" id="IPR017441">
    <property type="entry name" value="Protein_kinase_ATP_BS"/>
</dbReference>
<feature type="region of interest" description="Disordered" evidence="12">
    <location>
        <begin position="1"/>
        <end position="25"/>
    </location>
</feature>
<evidence type="ECO:0000256" key="3">
    <source>
        <dbReference type="ARBA" id="ARBA00022553"/>
    </source>
</evidence>
<dbReference type="EMBL" id="CCBP010000114">
    <property type="protein sequence ID" value="CDO72531.1"/>
    <property type="molecule type" value="Genomic_DNA"/>
</dbReference>
<dbReference type="OMA" id="NSSRNDW"/>
<dbReference type="AlphaFoldDB" id="A0A060SE85"/>
<dbReference type="HOGENOM" id="CLU_518895_0_0_1"/>
<gene>
    <name evidence="14" type="ORF">BN946_scf184983.g14</name>
</gene>
<feature type="region of interest" description="Disordered" evidence="12">
    <location>
        <begin position="126"/>
        <end position="145"/>
    </location>
</feature>
<evidence type="ECO:0000256" key="12">
    <source>
        <dbReference type="SAM" id="MobiDB-lite"/>
    </source>
</evidence>
<evidence type="ECO:0000256" key="11">
    <source>
        <dbReference type="PROSITE-ProRule" id="PRU10141"/>
    </source>
</evidence>
<reference evidence="14" key="1">
    <citation type="submission" date="2014-01" db="EMBL/GenBank/DDBJ databases">
        <title>The genome of the white-rot fungus Pycnoporus cinnabarinus: a basidiomycete model with a versatile arsenal for lignocellulosic biomass breakdown.</title>
        <authorList>
            <person name="Levasseur A."/>
            <person name="Lomascolo A."/>
            <person name="Ruiz-Duenas F.J."/>
            <person name="Uzan E."/>
            <person name="Piumi F."/>
            <person name="Kues U."/>
            <person name="Ram A.F.J."/>
            <person name="Murat C."/>
            <person name="Haon M."/>
            <person name="Benoit I."/>
            <person name="Arfi Y."/>
            <person name="Chevret D."/>
            <person name="Drula E."/>
            <person name="Kwon M.J."/>
            <person name="Gouret P."/>
            <person name="Lesage-Meessen L."/>
            <person name="Lombard V."/>
            <person name="Mariette J."/>
            <person name="Noirot C."/>
            <person name="Park J."/>
            <person name="Patyshakuliyeva A."/>
            <person name="Wieneger R.A.B."/>
            <person name="Wosten H.A.B."/>
            <person name="Martin F."/>
            <person name="Coutinho P.M."/>
            <person name="de Vries R."/>
            <person name="Martinez A.T."/>
            <person name="Klopp C."/>
            <person name="Pontarotti P."/>
            <person name="Henrissat B."/>
            <person name="Record E."/>
        </authorList>
    </citation>
    <scope>NUCLEOTIDE SEQUENCE [LARGE SCALE GENOMIC DNA]</scope>
    <source>
        <strain evidence="14">BRFM137</strain>
    </source>
</reference>
<dbReference type="OrthoDB" id="3638488at2759"/>
<dbReference type="InterPro" id="IPR000719">
    <property type="entry name" value="Prot_kinase_dom"/>
</dbReference>
<evidence type="ECO:0000256" key="9">
    <source>
        <dbReference type="ARBA" id="ARBA00047899"/>
    </source>
</evidence>
<keyword evidence="4" id="KW-0808">Transferase</keyword>
<comment type="caution">
    <text evidence="14">The sequence shown here is derived from an EMBL/GenBank/DDBJ whole genome shotgun (WGS) entry which is preliminary data.</text>
</comment>
<evidence type="ECO:0000313" key="14">
    <source>
        <dbReference type="EMBL" id="CDO72531.1"/>
    </source>
</evidence>
<dbReference type="Proteomes" id="UP000029665">
    <property type="component" value="Unassembled WGS sequence"/>
</dbReference>
<dbReference type="SMART" id="SM00220">
    <property type="entry name" value="S_TKc"/>
    <property type="match status" value="1"/>
</dbReference>
<dbReference type="GO" id="GO:0005524">
    <property type="term" value="F:ATP binding"/>
    <property type="evidence" value="ECO:0007669"/>
    <property type="project" value="UniProtKB-UniRule"/>
</dbReference>
<dbReference type="SUPFAM" id="SSF56112">
    <property type="entry name" value="Protein kinase-like (PK-like)"/>
    <property type="match status" value="1"/>
</dbReference>
<dbReference type="PANTHER" id="PTHR24356:SF400">
    <property type="entry name" value="SERINE_THREONINE-PROTEIN KINASE CBK1"/>
    <property type="match status" value="1"/>
</dbReference>
<feature type="compositionally biased region" description="Polar residues" evidence="12">
    <location>
        <begin position="259"/>
        <end position="270"/>
    </location>
</feature>
<dbReference type="InterPro" id="IPR059233">
    <property type="entry name" value="MobB_NdrA/B/Cbk1"/>
</dbReference>
<keyword evidence="3" id="KW-0597">Phosphoprotein</keyword>
<evidence type="ECO:0000256" key="8">
    <source>
        <dbReference type="ARBA" id="ARBA00038271"/>
    </source>
</evidence>
<sequence length="525" mass="58198">MASPRRPLPTPPVNSSRNDWDGFYSPGSLAGGLPDMYSYGNPYMGPYPYQPTMSPPLPPAPEYEPPSATLRGGTLLHKGFYDLLALIPSIPSTPSPSRLFWPRAQNADAEPVAGPRYEEIGNVASTSPKAAAVPTPTVAQSPPRNLKARRISKDMVSKPIGFIHLVHASDVDQAEALLTRWGPEGQGKLGDPRWADPIKNRVRYMNQAKAINEVVSALKPTPSSSDALSNQALRVVNGMSTTNSSVITTAARENVSLSPLSPITQPQSPNSPAQLSPSPVQLSPPLGQPGNSTIRWTSGLPAHPEHEQEDAASMDADRDYPEIPTPQPKKPITPSLATLEKAVAAKIYFENIYFALLRHPPSREQRRLALEREMAVMQLSEVQKENIRRRWRQNETDYLRDRRRKVDVNAFVKLKTIGHGAFGVVSLVRERSTGQLFAMKQLRKTDMLRKGQEGHVRAERDLLRSASLASTPGSAEWIVKLFYSFQDRDHLYLVLEYMGGGDLLNLLIERDVFDEDFTRFYVAEV</sequence>
<keyword evidence="5 11" id="KW-0547">Nucleotide-binding</keyword>
<dbReference type="InterPro" id="IPR050236">
    <property type="entry name" value="Ser_Thr_kinase_AGC"/>
</dbReference>
<feature type="compositionally biased region" description="Low complexity" evidence="12">
    <location>
        <begin position="126"/>
        <end position="143"/>
    </location>
</feature>
<feature type="domain" description="Protein kinase" evidence="13">
    <location>
        <begin position="411"/>
        <end position="525"/>
    </location>
</feature>
<comment type="catalytic activity">
    <reaction evidence="9">
        <text>L-threonyl-[protein] + ATP = O-phospho-L-threonyl-[protein] + ADP + H(+)</text>
        <dbReference type="Rhea" id="RHEA:46608"/>
        <dbReference type="Rhea" id="RHEA-COMP:11060"/>
        <dbReference type="Rhea" id="RHEA-COMP:11605"/>
        <dbReference type="ChEBI" id="CHEBI:15378"/>
        <dbReference type="ChEBI" id="CHEBI:30013"/>
        <dbReference type="ChEBI" id="CHEBI:30616"/>
        <dbReference type="ChEBI" id="CHEBI:61977"/>
        <dbReference type="ChEBI" id="CHEBI:456216"/>
        <dbReference type="EC" id="2.7.11.1"/>
    </reaction>
</comment>
<keyword evidence="6" id="KW-0418">Kinase</keyword>
<evidence type="ECO:0000256" key="1">
    <source>
        <dbReference type="ARBA" id="ARBA00012513"/>
    </source>
</evidence>
<keyword evidence="2" id="KW-0723">Serine/threonine-protein kinase</keyword>
<evidence type="ECO:0000313" key="15">
    <source>
        <dbReference type="Proteomes" id="UP000029665"/>
    </source>
</evidence>
<dbReference type="InterPro" id="IPR011009">
    <property type="entry name" value="Kinase-like_dom_sf"/>
</dbReference>
<dbReference type="PROSITE" id="PS00107">
    <property type="entry name" value="PROTEIN_KINASE_ATP"/>
    <property type="match status" value="1"/>
</dbReference>
<keyword evidence="7 11" id="KW-0067">ATP-binding</keyword>
<comment type="catalytic activity">
    <reaction evidence="10">
        <text>L-seryl-[protein] + ATP = O-phospho-L-seryl-[protein] + ADP + H(+)</text>
        <dbReference type="Rhea" id="RHEA:17989"/>
        <dbReference type="Rhea" id="RHEA-COMP:9863"/>
        <dbReference type="Rhea" id="RHEA-COMP:11604"/>
        <dbReference type="ChEBI" id="CHEBI:15378"/>
        <dbReference type="ChEBI" id="CHEBI:29999"/>
        <dbReference type="ChEBI" id="CHEBI:30616"/>
        <dbReference type="ChEBI" id="CHEBI:83421"/>
        <dbReference type="ChEBI" id="CHEBI:456216"/>
        <dbReference type="EC" id="2.7.11.1"/>
    </reaction>
</comment>
<comment type="similarity">
    <text evidence="8">Belongs to the protein kinase superfamily. STE Ser/Thr protein kinase family. COT1 subfamily.</text>
</comment>
<dbReference type="Pfam" id="PF00069">
    <property type="entry name" value="Pkinase"/>
    <property type="match status" value="1"/>
</dbReference>
<keyword evidence="15" id="KW-1185">Reference proteome</keyword>
<dbReference type="Gene3D" id="3.30.200.20">
    <property type="entry name" value="Phosphorylase Kinase, domain 1"/>
    <property type="match status" value="1"/>
</dbReference>
<evidence type="ECO:0000256" key="10">
    <source>
        <dbReference type="ARBA" id="ARBA00048679"/>
    </source>
</evidence>
<name>A0A060SE85_PYCCI</name>
<evidence type="ECO:0000256" key="6">
    <source>
        <dbReference type="ARBA" id="ARBA00022777"/>
    </source>
</evidence>